<sequence>MSLEDLIDNTRTNKNTLHSYLSTYETLFKSKKETATKILEIGIYNGGSIKLWKDYFINAKIYSLDINNSDEKTKQYLNNSNIILYTPFDAYNTDVFNNLFVNSPDTEKFDIIIDDGPHTIGTMITFIKLYSQLLKDDGILIIEDVQSIEWINTLNDAVPDDLKNNVSVYDLRSNKGRYDDILFVINKSI</sequence>
<protein>
    <recommendedName>
        <fullName evidence="2">Methyltransferase domain-containing protein</fullName>
    </recommendedName>
</protein>
<name>A0A6C0DL66_9ZZZZ</name>
<dbReference type="SUPFAM" id="SSF53335">
    <property type="entry name" value="S-adenosyl-L-methionine-dependent methyltransferases"/>
    <property type="match status" value="1"/>
</dbReference>
<evidence type="ECO:0000313" key="1">
    <source>
        <dbReference type="EMBL" id="QHT17698.1"/>
    </source>
</evidence>
<reference evidence="1" key="1">
    <citation type="journal article" date="2020" name="Nature">
        <title>Giant virus diversity and host interactions through global metagenomics.</title>
        <authorList>
            <person name="Schulz F."/>
            <person name="Roux S."/>
            <person name="Paez-Espino D."/>
            <person name="Jungbluth S."/>
            <person name="Walsh D.A."/>
            <person name="Denef V.J."/>
            <person name="McMahon K.D."/>
            <person name="Konstantinidis K.T."/>
            <person name="Eloe-Fadrosh E.A."/>
            <person name="Kyrpides N.C."/>
            <person name="Woyke T."/>
        </authorList>
    </citation>
    <scope>NUCLEOTIDE SEQUENCE</scope>
    <source>
        <strain evidence="1">GVMAG-M-3300023174-30</strain>
    </source>
</reference>
<accession>A0A6C0DL66</accession>
<organism evidence="1">
    <name type="scientific">viral metagenome</name>
    <dbReference type="NCBI Taxonomy" id="1070528"/>
    <lineage>
        <taxon>unclassified sequences</taxon>
        <taxon>metagenomes</taxon>
        <taxon>organismal metagenomes</taxon>
    </lineage>
</organism>
<dbReference type="InterPro" id="IPR029063">
    <property type="entry name" value="SAM-dependent_MTases_sf"/>
</dbReference>
<dbReference type="AlphaFoldDB" id="A0A6C0DL66"/>
<evidence type="ECO:0008006" key="2">
    <source>
        <dbReference type="Google" id="ProtNLM"/>
    </source>
</evidence>
<dbReference type="EMBL" id="MN739643">
    <property type="protein sequence ID" value="QHT17698.1"/>
    <property type="molecule type" value="Genomic_DNA"/>
</dbReference>
<dbReference type="Gene3D" id="3.40.50.150">
    <property type="entry name" value="Vaccinia Virus protein VP39"/>
    <property type="match status" value="1"/>
</dbReference>
<proteinExistence type="predicted"/>
<dbReference type="CDD" id="cd02440">
    <property type="entry name" value="AdoMet_MTases"/>
    <property type="match status" value="1"/>
</dbReference>